<protein>
    <submittedName>
        <fullName evidence="2">Uncharacterized protein</fullName>
    </submittedName>
</protein>
<dbReference type="AlphaFoldDB" id="A0AAP0JX00"/>
<dbReference type="Proteomes" id="UP001419268">
    <property type="component" value="Unassembled WGS sequence"/>
</dbReference>
<evidence type="ECO:0000313" key="2">
    <source>
        <dbReference type="EMBL" id="KAK9140492.1"/>
    </source>
</evidence>
<organism evidence="2 3">
    <name type="scientific">Stephania cephalantha</name>
    <dbReference type="NCBI Taxonomy" id="152367"/>
    <lineage>
        <taxon>Eukaryota</taxon>
        <taxon>Viridiplantae</taxon>
        <taxon>Streptophyta</taxon>
        <taxon>Embryophyta</taxon>
        <taxon>Tracheophyta</taxon>
        <taxon>Spermatophyta</taxon>
        <taxon>Magnoliopsida</taxon>
        <taxon>Ranunculales</taxon>
        <taxon>Menispermaceae</taxon>
        <taxon>Menispermoideae</taxon>
        <taxon>Cissampelideae</taxon>
        <taxon>Stephania</taxon>
    </lineage>
</organism>
<keyword evidence="1" id="KW-0472">Membrane</keyword>
<dbReference type="EMBL" id="JBBNAG010000004">
    <property type="protein sequence ID" value="KAK9140492.1"/>
    <property type="molecule type" value="Genomic_DNA"/>
</dbReference>
<sequence>MEMKSPIICDLLSVILSMYVLLLNIIYGINGFLGSSAIRISFGIVIMVL</sequence>
<name>A0AAP0JX00_9MAGN</name>
<accession>A0AAP0JX00</accession>
<evidence type="ECO:0000313" key="3">
    <source>
        <dbReference type="Proteomes" id="UP001419268"/>
    </source>
</evidence>
<evidence type="ECO:0000256" key="1">
    <source>
        <dbReference type="SAM" id="Phobius"/>
    </source>
</evidence>
<keyword evidence="1" id="KW-1133">Transmembrane helix</keyword>
<proteinExistence type="predicted"/>
<comment type="caution">
    <text evidence="2">The sequence shown here is derived from an EMBL/GenBank/DDBJ whole genome shotgun (WGS) entry which is preliminary data.</text>
</comment>
<gene>
    <name evidence="2" type="ORF">Scep_010173</name>
</gene>
<reference evidence="2 3" key="1">
    <citation type="submission" date="2024-01" db="EMBL/GenBank/DDBJ databases">
        <title>Genome assemblies of Stephania.</title>
        <authorList>
            <person name="Yang L."/>
        </authorList>
    </citation>
    <scope>NUCLEOTIDE SEQUENCE [LARGE SCALE GENOMIC DNA]</scope>
    <source>
        <strain evidence="2">JXDWG</strain>
        <tissue evidence="2">Leaf</tissue>
    </source>
</reference>
<keyword evidence="3" id="KW-1185">Reference proteome</keyword>
<keyword evidence="1" id="KW-0812">Transmembrane</keyword>
<feature type="transmembrane region" description="Helical" evidence="1">
    <location>
        <begin position="7"/>
        <end position="26"/>
    </location>
</feature>